<accession>A0AAN8H0V0</accession>
<gene>
    <name evidence="2" type="ORF">CesoFtcFv8_008632</name>
</gene>
<protein>
    <submittedName>
        <fullName evidence="2">Uncharacterized protein</fullName>
    </submittedName>
</protein>
<proteinExistence type="predicted"/>
<dbReference type="AlphaFoldDB" id="A0AAN8H0V0"/>
<sequence length="66" mass="6940">MAGRGCSSREGRRRRRFGGEGGGWAVTFKFRGSGAGSHPAPAGNVTPSDVSGQAKYNLVSTWKDVL</sequence>
<feature type="region of interest" description="Disordered" evidence="1">
    <location>
        <begin position="1"/>
        <end position="23"/>
    </location>
</feature>
<organism evidence="2 3">
    <name type="scientific">Champsocephalus esox</name>
    <name type="common">pike icefish</name>
    <dbReference type="NCBI Taxonomy" id="159716"/>
    <lineage>
        <taxon>Eukaryota</taxon>
        <taxon>Metazoa</taxon>
        <taxon>Chordata</taxon>
        <taxon>Craniata</taxon>
        <taxon>Vertebrata</taxon>
        <taxon>Euteleostomi</taxon>
        <taxon>Actinopterygii</taxon>
        <taxon>Neopterygii</taxon>
        <taxon>Teleostei</taxon>
        <taxon>Neoteleostei</taxon>
        <taxon>Acanthomorphata</taxon>
        <taxon>Eupercaria</taxon>
        <taxon>Perciformes</taxon>
        <taxon>Notothenioidei</taxon>
        <taxon>Channichthyidae</taxon>
        <taxon>Champsocephalus</taxon>
    </lineage>
</organism>
<keyword evidence="3" id="KW-1185">Reference proteome</keyword>
<dbReference type="EMBL" id="JAULUE010002052">
    <property type="protein sequence ID" value="KAK5899119.1"/>
    <property type="molecule type" value="Genomic_DNA"/>
</dbReference>
<evidence type="ECO:0000256" key="1">
    <source>
        <dbReference type="SAM" id="MobiDB-lite"/>
    </source>
</evidence>
<name>A0AAN8H0V0_9TELE</name>
<reference evidence="2 3" key="1">
    <citation type="journal article" date="2023" name="Mol. Biol. Evol.">
        <title>Genomics of Secondarily Temperate Adaptation in the Only Non-Antarctic Icefish.</title>
        <authorList>
            <person name="Rivera-Colon A.G."/>
            <person name="Rayamajhi N."/>
            <person name="Minhas B.F."/>
            <person name="Madrigal G."/>
            <person name="Bilyk K.T."/>
            <person name="Yoon V."/>
            <person name="Hune M."/>
            <person name="Gregory S."/>
            <person name="Cheng C.H.C."/>
            <person name="Catchen J.M."/>
        </authorList>
    </citation>
    <scope>NUCLEOTIDE SEQUENCE [LARGE SCALE GENOMIC DNA]</scope>
    <source>
        <strain evidence="2">JC2023a</strain>
    </source>
</reference>
<dbReference type="Proteomes" id="UP001335648">
    <property type="component" value="Unassembled WGS sequence"/>
</dbReference>
<comment type="caution">
    <text evidence="2">The sequence shown here is derived from an EMBL/GenBank/DDBJ whole genome shotgun (WGS) entry which is preliminary data.</text>
</comment>
<evidence type="ECO:0000313" key="2">
    <source>
        <dbReference type="EMBL" id="KAK5899119.1"/>
    </source>
</evidence>
<evidence type="ECO:0000313" key="3">
    <source>
        <dbReference type="Proteomes" id="UP001335648"/>
    </source>
</evidence>